<dbReference type="NCBIfam" id="TIGR02684">
    <property type="entry name" value="dnstrm_HI1420"/>
    <property type="match status" value="1"/>
</dbReference>
<name>A0AA95K4G3_9GAMM</name>
<dbReference type="EMBL" id="CP123498">
    <property type="protein sequence ID" value="WGL95850.1"/>
    <property type="molecule type" value="Genomic_DNA"/>
</dbReference>
<protein>
    <submittedName>
        <fullName evidence="2">Addiction module antidote protein</fullName>
    </submittedName>
</protein>
<evidence type="ECO:0000313" key="2">
    <source>
        <dbReference type="EMBL" id="WGL95850.1"/>
    </source>
</evidence>
<sequence length="94" mass="10324">MKTKPELFDVVDYLDNEEDIQAYLNAALDEDDENYFLVALGNVARARNISHLSKETGMSREGIYKALSGAGNPSFKTISKISKALGLKLHFSGA</sequence>
<dbReference type="RefSeq" id="WP_280629589.1">
    <property type="nucleotide sequence ID" value="NZ_CP123498.1"/>
</dbReference>
<organism evidence="2 3">
    <name type="scientific">Arsenophonus nasoniae</name>
    <name type="common">son-killer infecting Nasonia vitripennis</name>
    <dbReference type="NCBI Taxonomy" id="638"/>
    <lineage>
        <taxon>Bacteria</taxon>
        <taxon>Pseudomonadati</taxon>
        <taxon>Pseudomonadota</taxon>
        <taxon>Gammaproteobacteria</taxon>
        <taxon>Enterobacterales</taxon>
        <taxon>Morganellaceae</taxon>
        <taxon>Arsenophonus</taxon>
    </lineage>
</organism>
<dbReference type="CDD" id="cd00093">
    <property type="entry name" value="HTH_XRE"/>
    <property type="match status" value="1"/>
</dbReference>
<evidence type="ECO:0000259" key="1">
    <source>
        <dbReference type="PROSITE" id="PS50943"/>
    </source>
</evidence>
<dbReference type="AlphaFoldDB" id="A0AA95K4G3"/>
<accession>A0AA95K4G3</accession>
<feature type="domain" description="HTH cro/C1-type" evidence="1">
    <location>
        <begin position="52"/>
        <end position="92"/>
    </location>
</feature>
<dbReference type="SUPFAM" id="SSF47413">
    <property type="entry name" value="lambda repressor-like DNA-binding domains"/>
    <property type="match status" value="1"/>
</dbReference>
<dbReference type="Pfam" id="PF21716">
    <property type="entry name" value="dnstrm_HI1420"/>
    <property type="match status" value="1"/>
</dbReference>
<dbReference type="GO" id="GO:0003677">
    <property type="term" value="F:DNA binding"/>
    <property type="evidence" value="ECO:0007669"/>
    <property type="project" value="InterPro"/>
</dbReference>
<dbReference type="PROSITE" id="PS50943">
    <property type="entry name" value="HTH_CROC1"/>
    <property type="match status" value="1"/>
</dbReference>
<dbReference type="InterPro" id="IPR014057">
    <property type="entry name" value="HI1420"/>
</dbReference>
<evidence type="ECO:0000313" key="3">
    <source>
        <dbReference type="Proteomes" id="UP001177597"/>
    </source>
</evidence>
<gene>
    <name evidence="2" type="ORF">QE207_04450</name>
</gene>
<dbReference type="PANTHER" id="PTHR40275">
    <property type="entry name" value="SSL7038 PROTEIN"/>
    <property type="match status" value="1"/>
</dbReference>
<dbReference type="InterPro" id="IPR001387">
    <property type="entry name" value="Cro/C1-type_HTH"/>
</dbReference>
<dbReference type="PANTHER" id="PTHR40275:SF1">
    <property type="entry name" value="SSL7038 PROTEIN"/>
    <property type="match status" value="1"/>
</dbReference>
<dbReference type="InterPro" id="IPR010982">
    <property type="entry name" value="Lambda_DNA-bd_dom_sf"/>
</dbReference>
<reference evidence="2" key="1">
    <citation type="submission" date="2023-04" db="EMBL/GenBank/DDBJ databases">
        <title>Genome dynamics across the evolutionary transition to endosymbiosis.</title>
        <authorList>
            <person name="Siozios S."/>
            <person name="Nadal-Jimenez P."/>
            <person name="Azagi T."/>
            <person name="Sprong H."/>
            <person name="Frost C.L."/>
            <person name="Parratt S.R."/>
            <person name="Taylor G."/>
            <person name="Brettell L."/>
            <person name="Lew K.C."/>
            <person name="Croft L."/>
            <person name="King K.C."/>
            <person name="Brockhurst M.A."/>
            <person name="Hypsa V."/>
            <person name="Novakova E."/>
            <person name="Darby A.C."/>
            <person name="Hurst G.D.D."/>
        </authorList>
    </citation>
    <scope>NUCLEOTIDE SEQUENCE</scope>
    <source>
        <strain evidence="2">AIh</strain>
    </source>
</reference>
<proteinExistence type="predicted"/>
<dbReference type="Gene3D" id="1.10.260.40">
    <property type="entry name" value="lambda repressor-like DNA-binding domains"/>
    <property type="match status" value="1"/>
</dbReference>
<dbReference type="Proteomes" id="UP001177597">
    <property type="component" value="Chromosome"/>
</dbReference>